<keyword evidence="2" id="KW-0863">Zinc-finger</keyword>
<keyword evidence="7" id="KW-1185">Reference proteome</keyword>
<proteinExistence type="predicted"/>
<dbReference type="Proteomes" id="UP001365542">
    <property type="component" value="Unassembled WGS sequence"/>
</dbReference>
<feature type="domain" description="MYND-type" evidence="5">
    <location>
        <begin position="56"/>
        <end position="92"/>
    </location>
</feature>
<reference evidence="6 7" key="1">
    <citation type="submission" date="2019-10" db="EMBL/GenBank/DDBJ databases">
        <authorList>
            <person name="Palmer J.M."/>
        </authorList>
    </citation>
    <scope>NUCLEOTIDE SEQUENCE [LARGE SCALE GENOMIC DNA]</scope>
    <source>
        <strain evidence="6 7">TWF694</strain>
    </source>
</reference>
<protein>
    <recommendedName>
        <fullName evidence="5">MYND-type domain-containing protein</fullName>
    </recommendedName>
</protein>
<evidence type="ECO:0000313" key="7">
    <source>
        <dbReference type="Proteomes" id="UP001365542"/>
    </source>
</evidence>
<dbReference type="PROSITE" id="PS01360">
    <property type="entry name" value="ZF_MYND_1"/>
    <property type="match status" value="1"/>
</dbReference>
<gene>
    <name evidence="6" type="ORF">TWF694_011780</name>
</gene>
<evidence type="ECO:0000259" key="5">
    <source>
        <dbReference type="PROSITE" id="PS01360"/>
    </source>
</evidence>
<evidence type="ECO:0000256" key="2">
    <source>
        <dbReference type="ARBA" id="ARBA00022771"/>
    </source>
</evidence>
<dbReference type="Gene3D" id="6.10.140.2220">
    <property type="match status" value="1"/>
</dbReference>
<sequence>MSPKTPLIPKPVAARMLRQNLTPQQATIQLLLDERHPSTPSQQLYTTTPPPTPSKCAVCETPTSFSCTSCHGIHYCCSAHELQDRANHKFICPAVSSIPLPPPVPSSSDPQGHNIAVLVFPEFSAQPYYQWTEWKKNKYGKPVFDLAPFFGVETVERGGVTPMWVLHHPVTRVQLDMPVMGFKLKFNNDSRSHAYYKPDSNYNSSCGGIIGSGDGREGVSSINLCAYNASKGRIDVRRYRGTMVFFNVGREIEEDGISIREWFASLRPEDVYVIVEHLKVSAPVNCTPDSATIQNNATMLRLTKDGEYKERGRLADGKDLNGSVKGVAVSITNNTLKLEQLEIPNTHPVFDIEDPRVHEPTFAEAYCFPIRTFMYSTRSSSSTASPAKTETGTATTLKSFIRRLFPTVEIVLPQPSQHSPKPEPETDEKDTDPGYPTIRPSEWDEHGNDINITAVLIARGGKDVEVAHVKAFAEFCGYLESIWKRYDEFRRGRRREWDTETNGESLGGEWELRDVVVIDLMYAVLERDAFKTFWEERYAKDEGQGMGPFEAVRDC</sequence>
<dbReference type="AlphaFoldDB" id="A0AAV9X7F5"/>
<keyword evidence="3" id="KW-0862">Zinc</keyword>
<accession>A0AAV9X7F5</accession>
<evidence type="ECO:0000256" key="4">
    <source>
        <dbReference type="SAM" id="MobiDB-lite"/>
    </source>
</evidence>
<keyword evidence="1" id="KW-0479">Metal-binding</keyword>
<evidence type="ECO:0000256" key="1">
    <source>
        <dbReference type="ARBA" id="ARBA00022723"/>
    </source>
</evidence>
<evidence type="ECO:0000313" key="6">
    <source>
        <dbReference type="EMBL" id="KAK6537600.1"/>
    </source>
</evidence>
<organism evidence="6 7">
    <name type="scientific">Orbilia ellipsospora</name>
    <dbReference type="NCBI Taxonomy" id="2528407"/>
    <lineage>
        <taxon>Eukaryota</taxon>
        <taxon>Fungi</taxon>
        <taxon>Dikarya</taxon>
        <taxon>Ascomycota</taxon>
        <taxon>Pezizomycotina</taxon>
        <taxon>Orbiliomycetes</taxon>
        <taxon>Orbiliales</taxon>
        <taxon>Orbiliaceae</taxon>
        <taxon>Orbilia</taxon>
    </lineage>
</organism>
<comment type="caution">
    <text evidence="6">The sequence shown here is derived from an EMBL/GenBank/DDBJ whole genome shotgun (WGS) entry which is preliminary data.</text>
</comment>
<name>A0AAV9X7F5_9PEZI</name>
<feature type="region of interest" description="Disordered" evidence="4">
    <location>
        <begin position="411"/>
        <end position="445"/>
    </location>
</feature>
<dbReference type="GO" id="GO:0008270">
    <property type="term" value="F:zinc ion binding"/>
    <property type="evidence" value="ECO:0007669"/>
    <property type="project" value="UniProtKB-KW"/>
</dbReference>
<dbReference type="SUPFAM" id="SSF144232">
    <property type="entry name" value="HIT/MYND zinc finger-like"/>
    <property type="match status" value="1"/>
</dbReference>
<dbReference type="EMBL" id="JAVHJO010000009">
    <property type="protein sequence ID" value="KAK6537600.1"/>
    <property type="molecule type" value="Genomic_DNA"/>
</dbReference>
<evidence type="ECO:0000256" key="3">
    <source>
        <dbReference type="ARBA" id="ARBA00022833"/>
    </source>
</evidence>
<dbReference type="InterPro" id="IPR002893">
    <property type="entry name" value="Znf_MYND"/>
</dbReference>